<dbReference type="GO" id="GO:0022857">
    <property type="term" value="F:transmembrane transporter activity"/>
    <property type="evidence" value="ECO:0007669"/>
    <property type="project" value="TreeGrafter"/>
</dbReference>
<dbReference type="InterPro" id="IPR025857">
    <property type="entry name" value="MacB_PCD"/>
</dbReference>
<evidence type="ECO:0000256" key="10">
    <source>
        <dbReference type="ARBA" id="ARBA00023136"/>
    </source>
</evidence>
<gene>
    <name evidence="16" type="primary">macB</name>
    <name evidence="16" type="ORF">FPZ08_11030</name>
</gene>
<evidence type="ECO:0000256" key="2">
    <source>
        <dbReference type="ARBA" id="ARBA00022448"/>
    </source>
</evidence>
<dbReference type="InterPro" id="IPR017871">
    <property type="entry name" value="ABC_transporter-like_CS"/>
</dbReference>
<name>A0A5B8LSE5_9HYPH</name>
<dbReference type="GO" id="GO:0098796">
    <property type="term" value="C:membrane protein complex"/>
    <property type="evidence" value="ECO:0007669"/>
    <property type="project" value="UniProtKB-ARBA"/>
</dbReference>
<keyword evidence="9 14" id="KW-1133">Transmembrane helix</keyword>
<dbReference type="GO" id="GO:0005886">
    <property type="term" value="C:plasma membrane"/>
    <property type="evidence" value="ECO:0007669"/>
    <property type="project" value="UniProtKB-SubCell"/>
</dbReference>
<proteinExistence type="inferred from homology"/>
<feature type="transmembrane region" description="Helical" evidence="14">
    <location>
        <begin position="273"/>
        <end position="293"/>
    </location>
</feature>
<evidence type="ECO:0000256" key="1">
    <source>
        <dbReference type="ARBA" id="ARBA00004429"/>
    </source>
</evidence>
<organism evidence="16 17">
    <name type="scientific">Devosia ginsengisoli</name>
    <dbReference type="NCBI Taxonomy" id="400770"/>
    <lineage>
        <taxon>Bacteria</taxon>
        <taxon>Pseudomonadati</taxon>
        <taxon>Pseudomonadota</taxon>
        <taxon>Alphaproteobacteria</taxon>
        <taxon>Hyphomicrobiales</taxon>
        <taxon>Devosiaceae</taxon>
        <taxon>Devosia</taxon>
    </lineage>
</organism>
<keyword evidence="10 14" id="KW-0472">Membrane</keyword>
<dbReference type="EMBL" id="CP042304">
    <property type="protein sequence ID" value="QDZ11247.1"/>
    <property type="molecule type" value="Genomic_DNA"/>
</dbReference>
<accession>A0A5B8LSE5</accession>
<feature type="transmembrane region" description="Helical" evidence="14">
    <location>
        <begin position="569"/>
        <end position="595"/>
    </location>
</feature>
<dbReference type="PROSITE" id="PS00211">
    <property type="entry name" value="ABC_TRANSPORTER_1"/>
    <property type="match status" value="1"/>
</dbReference>
<evidence type="ECO:0000256" key="9">
    <source>
        <dbReference type="ARBA" id="ARBA00022989"/>
    </source>
</evidence>
<keyword evidence="3" id="KW-1003">Cell membrane</keyword>
<feature type="transmembrane region" description="Helical" evidence="14">
    <location>
        <begin position="615"/>
        <end position="632"/>
    </location>
</feature>
<feature type="domain" description="ABC transporter" evidence="15">
    <location>
        <begin position="6"/>
        <end position="244"/>
    </location>
</feature>
<dbReference type="Pfam" id="PF12704">
    <property type="entry name" value="MacB_PCD"/>
    <property type="match status" value="1"/>
</dbReference>
<protein>
    <recommendedName>
        <fullName evidence="13">Pyoverdine export ATP-binding/permease protein PvdT</fullName>
    </recommendedName>
</protein>
<dbReference type="InterPro" id="IPR050250">
    <property type="entry name" value="Macrolide_Exporter_MacB"/>
</dbReference>
<keyword evidence="8" id="KW-1278">Translocase</keyword>
<dbReference type="InterPro" id="IPR017911">
    <property type="entry name" value="MacB-like_ATP-bd"/>
</dbReference>
<keyword evidence="17" id="KW-1185">Reference proteome</keyword>
<evidence type="ECO:0000256" key="12">
    <source>
        <dbReference type="ARBA" id="ARBA00038388"/>
    </source>
</evidence>
<dbReference type="CDD" id="cd03255">
    <property type="entry name" value="ABC_MJ0796_LolCDE_FtsE"/>
    <property type="match status" value="1"/>
</dbReference>
<keyword evidence="11" id="KW-0046">Antibiotic resistance</keyword>
<sequence>MSDPIISLRGLTRQFQAGAETVTVLRDIDLDIHRGELVAIIGQSGSGKSTLMNVLGCLDRASSGSYAFAGRPVGKLAPDALAELRREHFGFIFQRYQLLPDLDAVENVEIPAIYAGVDGGVRRKRAIDLLTRLGLGDRLDHRPNALSGGQQQRVSVARALMNGGEVILADEPTGALDSKSGKELMALLHELHKDGHTIIIVTHDPLIAEQTERVIEISDGVIIGDKRSGVDTRVDRTRESMRRTARWREWFDSGLEALRMALRSMVAHKLRTFLTMLGIIIGIASVVSVVALGQGSQQMVLENIASIGTNTINIYPGSGFGDRRSSRIQTLLPSDAEALAAQDYADSVSPQVSSNATVLFRNTSSNASVTGVGEGYFQVNGRTFAEGVGFTETSMTQRTQEAVIDGNARDAIFINGEDPVGQVIMLGKVPVRVIGVVENVTGFGPGGNQANVYVPYTTAMDRILGQSYLGSIAVRVSDSFDMAQAEAEITELLTRLHDGNTDFFLQNTATIRETIESTSATLTLLISTIAVISLVVGGIGVMNIMLVSVSERTKEIGIRMAVGARRGDILRQFLIEAVLVCFVGGAAGVGLSFGLGSLLTTLVEGARLAYSAESILLAIASASLIGVIFGFMPARSAARLDPVEALARE</sequence>
<keyword evidence="5 14" id="KW-0812">Transmembrane</keyword>
<dbReference type="FunFam" id="3.40.50.300:FF:000032">
    <property type="entry name" value="Export ABC transporter ATP-binding protein"/>
    <property type="match status" value="1"/>
</dbReference>
<dbReference type="Pfam" id="PF00005">
    <property type="entry name" value="ABC_tran"/>
    <property type="match status" value="1"/>
</dbReference>
<dbReference type="InterPro" id="IPR003593">
    <property type="entry name" value="AAA+_ATPase"/>
</dbReference>
<evidence type="ECO:0000256" key="4">
    <source>
        <dbReference type="ARBA" id="ARBA00022519"/>
    </source>
</evidence>
<dbReference type="RefSeq" id="WP_146290070.1">
    <property type="nucleotide sequence ID" value="NZ_CP042304.1"/>
</dbReference>
<comment type="subcellular location">
    <subcellularLocation>
        <location evidence="1">Cell inner membrane</location>
        <topology evidence="1">Multi-pass membrane protein</topology>
    </subcellularLocation>
</comment>
<dbReference type="GO" id="GO:0016887">
    <property type="term" value="F:ATP hydrolysis activity"/>
    <property type="evidence" value="ECO:0007669"/>
    <property type="project" value="InterPro"/>
</dbReference>
<dbReference type="PANTHER" id="PTHR30572:SF14">
    <property type="entry name" value="MACROLIDE EXPORT ATP-BINDING_PERMEASE PROTEIN MACB"/>
    <property type="match status" value="1"/>
</dbReference>
<dbReference type="GO" id="GO:0005524">
    <property type="term" value="F:ATP binding"/>
    <property type="evidence" value="ECO:0007669"/>
    <property type="project" value="UniProtKB-KW"/>
</dbReference>
<dbReference type="InterPro" id="IPR003439">
    <property type="entry name" value="ABC_transporter-like_ATP-bd"/>
</dbReference>
<dbReference type="SUPFAM" id="SSF52540">
    <property type="entry name" value="P-loop containing nucleoside triphosphate hydrolases"/>
    <property type="match status" value="1"/>
</dbReference>
<evidence type="ECO:0000256" key="13">
    <source>
        <dbReference type="ARBA" id="ARBA00041199"/>
    </source>
</evidence>
<dbReference type="AlphaFoldDB" id="A0A5B8LSE5"/>
<dbReference type="PROSITE" id="PS50893">
    <property type="entry name" value="ABC_TRANSPORTER_2"/>
    <property type="match status" value="1"/>
</dbReference>
<evidence type="ECO:0000256" key="7">
    <source>
        <dbReference type="ARBA" id="ARBA00022840"/>
    </source>
</evidence>
<dbReference type="InterPro" id="IPR003838">
    <property type="entry name" value="ABC3_permease_C"/>
</dbReference>
<evidence type="ECO:0000256" key="14">
    <source>
        <dbReference type="SAM" id="Phobius"/>
    </source>
</evidence>
<keyword evidence="6" id="KW-0547">Nucleotide-binding</keyword>
<evidence type="ECO:0000256" key="11">
    <source>
        <dbReference type="ARBA" id="ARBA00023251"/>
    </source>
</evidence>
<dbReference type="KEGG" id="dea:FPZ08_11030"/>
<dbReference type="Gene3D" id="3.40.50.300">
    <property type="entry name" value="P-loop containing nucleotide triphosphate hydrolases"/>
    <property type="match status" value="1"/>
</dbReference>
<evidence type="ECO:0000256" key="8">
    <source>
        <dbReference type="ARBA" id="ARBA00022967"/>
    </source>
</evidence>
<evidence type="ECO:0000259" key="15">
    <source>
        <dbReference type="PROSITE" id="PS50893"/>
    </source>
</evidence>
<dbReference type="Pfam" id="PF02687">
    <property type="entry name" value="FtsX"/>
    <property type="match status" value="1"/>
</dbReference>
<keyword evidence="2" id="KW-0813">Transport</keyword>
<dbReference type="SMART" id="SM00382">
    <property type="entry name" value="AAA"/>
    <property type="match status" value="1"/>
</dbReference>
<dbReference type="Proteomes" id="UP000315364">
    <property type="component" value="Chromosome"/>
</dbReference>
<evidence type="ECO:0000256" key="3">
    <source>
        <dbReference type="ARBA" id="ARBA00022475"/>
    </source>
</evidence>
<feature type="transmembrane region" description="Helical" evidence="14">
    <location>
        <begin position="522"/>
        <end position="549"/>
    </location>
</feature>
<evidence type="ECO:0000313" key="16">
    <source>
        <dbReference type="EMBL" id="QDZ11247.1"/>
    </source>
</evidence>
<comment type="similarity">
    <text evidence="12">Belongs to the ABC transporter superfamily. Macrolide exporter (TC 3.A.1.122) family.</text>
</comment>
<evidence type="ECO:0000256" key="5">
    <source>
        <dbReference type="ARBA" id="ARBA00022692"/>
    </source>
</evidence>
<dbReference type="GO" id="GO:0046677">
    <property type="term" value="P:response to antibiotic"/>
    <property type="evidence" value="ECO:0007669"/>
    <property type="project" value="UniProtKB-KW"/>
</dbReference>
<keyword evidence="7" id="KW-0067">ATP-binding</keyword>
<keyword evidence="4" id="KW-0997">Cell inner membrane</keyword>
<dbReference type="InterPro" id="IPR027417">
    <property type="entry name" value="P-loop_NTPase"/>
</dbReference>
<dbReference type="OrthoDB" id="9802264at2"/>
<dbReference type="PANTHER" id="PTHR30572">
    <property type="entry name" value="MEMBRANE COMPONENT OF TRANSPORTER-RELATED"/>
    <property type="match status" value="1"/>
</dbReference>
<reference evidence="16 17" key="1">
    <citation type="submission" date="2019-07" db="EMBL/GenBank/DDBJ databases">
        <title>Full genome sequence of Devosia sp. Gsoil 520.</title>
        <authorList>
            <person name="Im W.-T."/>
        </authorList>
    </citation>
    <scope>NUCLEOTIDE SEQUENCE [LARGE SCALE GENOMIC DNA]</scope>
    <source>
        <strain evidence="16 17">Gsoil 520</strain>
    </source>
</reference>
<evidence type="ECO:0000256" key="6">
    <source>
        <dbReference type="ARBA" id="ARBA00022741"/>
    </source>
</evidence>
<evidence type="ECO:0000313" key="17">
    <source>
        <dbReference type="Proteomes" id="UP000315364"/>
    </source>
</evidence>